<dbReference type="RefSeq" id="WP_150060636.1">
    <property type="nucleotide sequence ID" value="NZ_JACHII010000001.1"/>
</dbReference>
<keyword evidence="2" id="KW-1185">Reference proteome</keyword>
<organism evidence="1 2">
    <name type="scientific">Roseospira marina</name>
    <dbReference type="NCBI Taxonomy" id="140057"/>
    <lineage>
        <taxon>Bacteria</taxon>
        <taxon>Pseudomonadati</taxon>
        <taxon>Pseudomonadota</taxon>
        <taxon>Alphaproteobacteria</taxon>
        <taxon>Rhodospirillales</taxon>
        <taxon>Rhodospirillaceae</taxon>
        <taxon>Roseospira</taxon>
    </lineage>
</organism>
<sequence>MAKMKLGAVVPFDGNVTCLVRVRPGDEDEMEEKLGFREGHLAGGYFVLLMRQFFTCDDFRLAGYTYFTGRRMGRALPAGPNDTLRTHMYDQVMKAHGLDGVHAFQDLARKGQIVTGRKRIAKIVPAVKEDAGGDRKDLHPPGRGVPQFELARKRAFLVALEVKADGTAVGSDFRADLRIGGQGARAQVRQYLEGA</sequence>
<name>A0A5M6IGU5_9PROT</name>
<evidence type="ECO:0000313" key="1">
    <source>
        <dbReference type="EMBL" id="KAA5607503.1"/>
    </source>
</evidence>
<accession>A0A5M6IGU5</accession>
<dbReference type="Proteomes" id="UP000324065">
    <property type="component" value="Unassembled WGS sequence"/>
</dbReference>
<comment type="caution">
    <text evidence="1">The sequence shown here is derived from an EMBL/GenBank/DDBJ whole genome shotgun (WGS) entry which is preliminary data.</text>
</comment>
<reference evidence="1 2" key="1">
    <citation type="submission" date="2019-09" db="EMBL/GenBank/DDBJ databases">
        <title>Genome sequence of Roseospira marina, one of the more divergent members of the non-sulfur purple photosynthetic bacterial family, the Rhodospirillaceae.</title>
        <authorList>
            <person name="Meyer T."/>
            <person name="Kyndt J."/>
        </authorList>
    </citation>
    <scope>NUCLEOTIDE SEQUENCE [LARGE SCALE GENOMIC DNA]</scope>
    <source>
        <strain evidence="1 2">DSM 15113</strain>
    </source>
</reference>
<dbReference type="EMBL" id="VWPJ01000001">
    <property type="protein sequence ID" value="KAA5607503.1"/>
    <property type="molecule type" value="Genomic_DNA"/>
</dbReference>
<proteinExistence type="predicted"/>
<gene>
    <name evidence="1" type="ORF">F1188_01695</name>
</gene>
<evidence type="ECO:0000313" key="2">
    <source>
        <dbReference type="Proteomes" id="UP000324065"/>
    </source>
</evidence>
<protein>
    <submittedName>
        <fullName evidence="1">Uncharacterized protein</fullName>
    </submittedName>
</protein>
<dbReference type="OrthoDB" id="7605551at2"/>
<dbReference type="AlphaFoldDB" id="A0A5M6IGU5"/>